<gene>
    <name evidence="11" type="ORF">GCM10007971_28260</name>
</gene>
<organism evidence="11 12">
    <name type="scientific">Oceanobacillus indicireducens</name>
    <dbReference type="NCBI Taxonomy" id="1004261"/>
    <lineage>
        <taxon>Bacteria</taxon>
        <taxon>Bacillati</taxon>
        <taxon>Bacillota</taxon>
        <taxon>Bacilli</taxon>
        <taxon>Bacillales</taxon>
        <taxon>Bacillaceae</taxon>
        <taxon>Oceanobacillus</taxon>
    </lineage>
</organism>
<evidence type="ECO:0000256" key="3">
    <source>
        <dbReference type="ARBA" id="ARBA00022448"/>
    </source>
</evidence>
<dbReference type="GO" id="GO:0005886">
    <property type="term" value="C:plasma membrane"/>
    <property type="evidence" value="ECO:0007669"/>
    <property type="project" value="UniProtKB-SubCell"/>
</dbReference>
<feature type="transmembrane region" description="Helical" evidence="9">
    <location>
        <begin position="21"/>
        <end position="39"/>
    </location>
</feature>
<dbReference type="Proteomes" id="UP000624041">
    <property type="component" value="Unassembled WGS sequence"/>
</dbReference>
<dbReference type="RefSeq" id="WP_188858383.1">
    <property type="nucleotide sequence ID" value="NZ_BMOS01000023.1"/>
</dbReference>
<evidence type="ECO:0000259" key="10">
    <source>
        <dbReference type="PROSITE" id="PS51012"/>
    </source>
</evidence>
<dbReference type="GO" id="GO:0140359">
    <property type="term" value="F:ABC-type transporter activity"/>
    <property type="evidence" value="ECO:0007669"/>
    <property type="project" value="InterPro"/>
</dbReference>
<dbReference type="InterPro" id="IPR047817">
    <property type="entry name" value="ABC2_TM_bact-type"/>
</dbReference>
<dbReference type="AlphaFoldDB" id="A0A917Y296"/>
<comment type="caution">
    <text evidence="11">The sequence shown here is derived from an EMBL/GenBank/DDBJ whole genome shotgun (WGS) entry which is preliminary data.</text>
</comment>
<evidence type="ECO:0000256" key="5">
    <source>
        <dbReference type="ARBA" id="ARBA00022692"/>
    </source>
</evidence>
<dbReference type="PANTHER" id="PTHR30294">
    <property type="entry name" value="MEMBRANE COMPONENT OF ABC TRANSPORTER YHHJ-RELATED"/>
    <property type="match status" value="1"/>
</dbReference>
<sequence length="380" mass="43188">MQILTVAIRVIQQVIKDKRTLLFLLLAPVFVLGLLYVIMGSSSDEPNIGIIDLERSLQESLEAEAHIIEFPSEEEALQAMKTQDIDAYFYMEANTPYIEIEGGDITKKSPVMQAIQSSLQTFQKERAEEMKEDFEVMQDELAIVLKNMQQQTGQSIPIDFSEVDLLMEEPEINYLYLDENADLFDQVAPALMGFFIFLFVFLIAGISFLRERTSGTLERTLATPLKRSSIVFGYFLGFFLFVTIQTVIIQIMIVDILHVDRLGSYWLLLFMNIIVATVALSLGLLLSTFARTEFQLLQFIPVAVITQFFFSGIFDLSNAPGWVMFISKIMPLSYATDALQNVMIRGYDFSDIANDFIVLIGFTIVFILLNMLVLKRQRAA</sequence>
<feature type="transmembrane region" description="Helical" evidence="9">
    <location>
        <begin position="230"/>
        <end position="253"/>
    </location>
</feature>
<keyword evidence="7 9" id="KW-0472">Membrane</keyword>
<dbReference type="Pfam" id="PF12698">
    <property type="entry name" value="ABC2_membrane_3"/>
    <property type="match status" value="1"/>
</dbReference>
<feature type="domain" description="ABC transmembrane type-2" evidence="10">
    <location>
        <begin position="142"/>
        <end position="377"/>
    </location>
</feature>
<keyword evidence="6 9" id="KW-1133">Transmembrane helix</keyword>
<feature type="transmembrane region" description="Helical" evidence="9">
    <location>
        <begin position="296"/>
        <end position="314"/>
    </location>
</feature>
<comment type="subcellular location">
    <subcellularLocation>
        <location evidence="1">Cell membrane</location>
        <topology evidence="1">Multi-pass membrane protein</topology>
    </subcellularLocation>
</comment>
<dbReference type="PANTHER" id="PTHR30294:SF38">
    <property type="entry name" value="TRANSPORT PERMEASE PROTEIN"/>
    <property type="match status" value="1"/>
</dbReference>
<proteinExistence type="inferred from homology"/>
<evidence type="ECO:0000256" key="4">
    <source>
        <dbReference type="ARBA" id="ARBA00022475"/>
    </source>
</evidence>
<dbReference type="EMBL" id="BMOS01000023">
    <property type="protein sequence ID" value="GGN62388.1"/>
    <property type="molecule type" value="Genomic_DNA"/>
</dbReference>
<evidence type="ECO:0000256" key="6">
    <source>
        <dbReference type="ARBA" id="ARBA00022989"/>
    </source>
</evidence>
<keyword evidence="12" id="KW-1185">Reference proteome</keyword>
<reference evidence="11" key="2">
    <citation type="submission" date="2020-09" db="EMBL/GenBank/DDBJ databases">
        <authorList>
            <person name="Sun Q."/>
            <person name="Ohkuma M."/>
        </authorList>
    </citation>
    <scope>NUCLEOTIDE SEQUENCE</scope>
    <source>
        <strain evidence="11">JCM 17251</strain>
    </source>
</reference>
<feature type="transmembrane region" description="Helical" evidence="9">
    <location>
        <begin position="265"/>
        <end position="289"/>
    </location>
</feature>
<keyword evidence="8" id="KW-0175">Coiled coil</keyword>
<name>A0A917Y296_9BACI</name>
<dbReference type="InterPro" id="IPR051449">
    <property type="entry name" value="ABC-2_transporter_component"/>
</dbReference>
<dbReference type="InterPro" id="IPR013525">
    <property type="entry name" value="ABC2_TM"/>
</dbReference>
<keyword evidence="3" id="KW-0813">Transport</keyword>
<evidence type="ECO:0000313" key="12">
    <source>
        <dbReference type="Proteomes" id="UP000624041"/>
    </source>
</evidence>
<accession>A0A917Y296</accession>
<evidence type="ECO:0000256" key="1">
    <source>
        <dbReference type="ARBA" id="ARBA00004651"/>
    </source>
</evidence>
<evidence type="ECO:0000256" key="7">
    <source>
        <dbReference type="ARBA" id="ARBA00023136"/>
    </source>
</evidence>
<evidence type="ECO:0000313" key="11">
    <source>
        <dbReference type="EMBL" id="GGN62388.1"/>
    </source>
</evidence>
<reference evidence="11" key="1">
    <citation type="journal article" date="2014" name="Int. J. Syst. Evol. Microbiol.">
        <title>Complete genome sequence of Corynebacterium casei LMG S-19264T (=DSM 44701T), isolated from a smear-ripened cheese.</title>
        <authorList>
            <consortium name="US DOE Joint Genome Institute (JGI-PGF)"/>
            <person name="Walter F."/>
            <person name="Albersmeier A."/>
            <person name="Kalinowski J."/>
            <person name="Ruckert C."/>
        </authorList>
    </citation>
    <scope>NUCLEOTIDE SEQUENCE</scope>
    <source>
        <strain evidence="11">JCM 17251</strain>
    </source>
</reference>
<feature type="transmembrane region" description="Helical" evidence="9">
    <location>
        <begin position="356"/>
        <end position="374"/>
    </location>
</feature>
<dbReference type="PROSITE" id="PS51012">
    <property type="entry name" value="ABC_TM2"/>
    <property type="match status" value="1"/>
</dbReference>
<evidence type="ECO:0000256" key="8">
    <source>
        <dbReference type="SAM" id="Coils"/>
    </source>
</evidence>
<feature type="transmembrane region" description="Helical" evidence="9">
    <location>
        <begin position="187"/>
        <end position="209"/>
    </location>
</feature>
<keyword evidence="4" id="KW-1003">Cell membrane</keyword>
<evidence type="ECO:0000256" key="9">
    <source>
        <dbReference type="SAM" id="Phobius"/>
    </source>
</evidence>
<keyword evidence="5 9" id="KW-0812">Transmembrane</keyword>
<evidence type="ECO:0000256" key="2">
    <source>
        <dbReference type="ARBA" id="ARBA00007783"/>
    </source>
</evidence>
<feature type="coiled-coil region" evidence="8">
    <location>
        <begin position="112"/>
        <end position="147"/>
    </location>
</feature>
<comment type="similarity">
    <text evidence="2">Belongs to the ABC-2 integral membrane protein family.</text>
</comment>
<protein>
    <submittedName>
        <fullName evidence="11">ABC transporter permease</fullName>
    </submittedName>
</protein>